<dbReference type="PANTHER" id="PTHR22576:SF37">
    <property type="entry name" value="MUCOSA-ASSOCIATED LYMPHOID TISSUE LYMPHOMA TRANSLOCATION PROTEIN 1"/>
    <property type="match status" value="1"/>
</dbReference>
<dbReference type="RefSeq" id="WP_129131408.1">
    <property type="nucleotide sequence ID" value="NZ_SDHW01000003.1"/>
</dbReference>
<comment type="caution">
    <text evidence="2">The sequence shown here is derived from an EMBL/GenBank/DDBJ whole genome shotgun (WGS) entry which is preliminary data.</text>
</comment>
<dbReference type="PANTHER" id="PTHR22576">
    <property type="entry name" value="MUCOSA ASSOCIATED LYMPHOID TISSUE LYMPHOMA TRANSLOCATION PROTEIN 1/PARACASPASE"/>
    <property type="match status" value="1"/>
</dbReference>
<sequence>MRRALVVGINNYPTSPLRACINDASAFGNTIETHGDGDPNFAVMLRTDVPTKGQLSELVDKLFNCDDEVALFYFSGHGFENDLGTYLVTPDASKNDVGLSMTDLLVMANKSKAKNRVIILDCCHSGAAGTSPITGGSITSINTGVTILTASKSDEAAIEVNGHGVFTNLLLDALQGGAADIRGEITPGSIYAYIDQALGIWDQRPVFKTNITEFISLRKINAKVPKETLRKITKYFKAPEEHFPLDPSYEDTNSEEVKHELVQPYADENNVAVFKDLQKFQSVGLVVPVDAPYMYFAAMESKACRLTALGYHYWRLVQQKKI</sequence>
<dbReference type="OrthoDB" id="9812126at2"/>
<dbReference type="InterPro" id="IPR029030">
    <property type="entry name" value="Caspase-like_dom_sf"/>
</dbReference>
<evidence type="ECO:0000259" key="1">
    <source>
        <dbReference type="Pfam" id="PF00656"/>
    </source>
</evidence>
<proteinExistence type="predicted"/>
<evidence type="ECO:0000313" key="3">
    <source>
        <dbReference type="Proteomes" id="UP000290204"/>
    </source>
</evidence>
<dbReference type="Proteomes" id="UP000290204">
    <property type="component" value="Unassembled WGS sequence"/>
</dbReference>
<dbReference type="Pfam" id="PF00656">
    <property type="entry name" value="Peptidase_C14"/>
    <property type="match status" value="1"/>
</dbReference>
<gene>
    <name evidence="2" type="ORF">ESA94_13385</name>
</gene>
<feature type="domain" description="Peptidase C14 caspase" evidence="1">
    <location>
        <begin position="2"/>
        <end position="179"/>
    </location>
</feature>
<keyword evidence="3" id="KW-1185">Reference proteome</keyword>
<dbReference type="Gene3D" id="3.40.50.1460">
    <property type="match status" value="1"/>
</dbReference>
<dbReference type="SUPFAM" id="SSF52129">
    <property type="entry name" value="Caspase-like"/>
    <property type="match status" value="1"/>
</dbReference>
<dbReference type="EMBL" id="SDHW01000003">
    <property type="protein sequence ID" value="RXK60034.1"/>
    <property type="molecule type" value="Genomic_DNA"/>
</dbReference>
<protein>
    <submittedName>
        <fullName evidence="2">Caspase family protein</fullName>
    </submittedName>
</protein>
<reference evidence="2 3" key="1">
    <citation type="submission" date="2019-01" db="EMBL/GenBank/DDBJ databases">
        <title>Lacibacter sp. strain TTM-7.</title>
        <authorList>
            <person name="Chen W.-M."/>
        </authorList>
    </citation>
    <scope>NUCLEOTIDE SEQUENCE [LARGE SCALE GENOMIC DNA]</scope>
    <source>
        <strain evidence="2 3">TTM-7</strain>
    </source>
</reference>
<evidence type="ECO:0000313" key="2">
    <source>
        <dbReference type="EMBL" id="RXK60034.1"/>
    </source>
</evidence>
<dbReference type="InterPro" id="IPR011600">
    <property type="entry name" value="Pept_C14_caspase"/>
</dbReference>
<name>A0A4Q1CIV7_9BACT</name>
<dbReference type="GO" id="GO:0006508">
    <property type="term" value="P:proteolysis"/>
    <property type="evidence" value="ECO:0007669"/>
    <property type="project" value="InterPro"/>
</dbReference>
<accession>A0A4Q1CIV7</accession>
<organism evidence="2 3">
    <name type="scientific">Lacibacter luteus</name>
    <dbReference type="NCBI Taxonomy" id="2508719"/>
    <lineage>
        <taxon>Bacteria</taxon>
        <taxon>Pseudomonadati</taxon>
        <taxon>Bacteroidota</taxon>
        <taxon>Chitinophagia</taxon>
        <taxon>Chitinophagales</taxon>
        <taxon>Chitinophagaceae</taxon>
        <taxon>Lacibacter</taxon>
    </lineage>
</organism>
<dbReference type="InterPro" id="IPR052039">
    <property type="entry name" value="Caspase-related_regulators"/>
</dbReference>
<dbReference type="AlphaFoldDB" id="A0A4Q1CIV7"/>
<dbReference type="GO" id="GO:0004197">
    <property type="term" value="F:cysteine-type endopeptidase activity"/>
    <property type="evidence" value="ECO:0007669"/>
    <property type="project" value="InterPro"/>
</dbReference>